<evidence type="ECO:0000313" key="1">
    <source>
        <dbReference type="EMBL" id="KMU78466.1"/>
    </source>
</evidence>
<dbReference type="AlphaFoldDB" id="A0A0J8R147"/>
<organism evidence="1 2">
    <name type="scientific">Coccidioides immitis RMSCC 3703</name>
    <dbReference type="NCBI Taxonomy" id="454286"/>
    <lineage>
        <taxon>Eukaryota</taxon>
        <taxon>Fungi</taxon>
        <taxon>Dikarya</taxon>
        <taxon>Ascomycota</taxon>
        <taxon>Pezizomycotina</taxon>
        <taxon>Eurotiomycetes</taxon>
        <taxon>Eurotiomycetidae</taxon>
        <taxon>Onygenales</taxon>
        <taxon>Onygenaceae</taxon>
        <taxon>Coccidioides</taxon>
    </lineage>
</organism>
<protein>
    <submittedName>
        <fullName evidence="1">Uncharacterized protein</fullName>
    </submittedName>
</protein>
<proteinExistence type="predicted"/>
<name>A0A0J8R147_COCIT</name>
<reference evidence="2" key="1">
    <citation type="journal article" date="2010" name="Genome Res.">
        <title>Population genomic sequencing of Coccidioides fungi reveals recent hybridization and transposon control.</title>
        <authorList>
            <person name="Neafsey D.E."/>
            <person name="Barker B.M."/>
            <person name="Sharpton T.J."/>
            <person name="Stajich J.E."/>
            <person name="Park D.J."/>
            <person name="Whiston E."/>
            <person name="Hung C.-Y."/>
            <person name="McMahan C."/>
            <person name="White J."/>
            <person name="Sykes S."/>
            <person name="Heiman D."/>
            <person name="Young S."/>
            <person name="Zeng Q."/>
            <person name="Abouelleil A."/>
            <person name="Aftuck L."/>
            <person name="Bessette D."/>
            <person name="Brown A."/>
            <person name="FitzGerald M."/>
            <person name="Lui A."/>
            <person name="Macdonald J.P."/>
            <person name="Priest M."/>
            <person name="Orbach M.J."/>
            <person name="Galgiani J.N."/>
            <person name="Kirkland T.N."/>
            <person name="Cole G.T."/>
            <person name="Birren B.W."/>
            <person name="Henn M.R."/>
            <person name="Taylor J.W."/>
            <person name="Rounsley S.D."/>
        </authorList>
    </citation>
    <scope>NUCLEOTIDE SEQUENCE [LARGE SCALE GENOMIC DNA]</scope>
    <source>
        <strain evidence="2">RMSCC 3703</strain>
    </source>
</reference>
<sequence length="151" mass="17153">MDCKLETEPRNVNSIDCFIFGIPAVSKFGTGTSFNGKWDPVPDLEYERAKKSCIKFFERCGISKGDRHSEPTVTQKWRWFNLAKDGITAVCRQCLSTHVALSVAIWQPDRSRKPGQSIVHNLGQMDNSTRQLGSGTLRHRGYTYIRQKLDS</sequence>
<dbReference type="EMBL" id="DS268165">
    <property type="protein sequence ID" value="KMU78466.1"/>
    <property type="molecule type" value="Genomic_DNA"/>
</dbReference>
<accession>A0A0J8R147</accession>
<dbReference type="Proteomes" id="UP000054559">
    <property type="component" value="Unassembled WGS sequence"/>
</dbReference>
<evidence type="ECO:0000313" key="2">
    <source>
        <dbReference type="Proteomes" id="UP000054559"/>
    </source>
</evidence>
<gene>
    <name evidence="1" type="ORF">CISG_07470</name>
</gene>